<proteinExistence type="predicted"/>
<organism evidence="2 3">
    <name type="scientific">Bdellovibrio reynosensis</name>
    <dbReference type="NCBI Taxonomy" id="2835041"/>
    <lineage>
        <taxon>Bacteria</taxon>
        <taxon>Pseudomonadati</taxon>
        <taxon>Bdellovibrionota</taxon>
        <taxon>Bdellovibrionia</taxon>
        <taxon>Bdellovibrionales</taxon>
        <taxon>Pseudobdellovibrionaceae</taxon>
        <taxon>Bdellovibrio</taxon>
    </lineage>
</organism>
<reference evidence="2" key="1">
    <citation type="submission" date="2022-03" db="EMBL/GenBank/DDBJ databases">
        <title>Genome Identification and Characterization of new species Bdellovibrio reynosense LBG001 sp. nov. from a Mexico soil sample.</title>
        <authorList>
            <person name="Camilli A."/>
            <person name="Ajao Y."/>
            <person name="Guo X."/>
        </authorList>
    </citation>
    <scope>NUCLEOTIDE SEQUENCE</scope>
    <source>
        <strain evidence="2">LBG001</strain>
    </source>
</reference>
<gene>
    <name evidence="2" type="ORF">MNR06_15280</name>
</gene>
<name>A0ABY4C803_9BACT</name>
<evidence type="ECO:0000313" key="2">
    <source>
        <dbReference type="EMBL" id="UOF01062.1"/>
    </source>
</evidence>
<keyword evidence="1" id="KW-0732">Signal</keyword>
<dbReference type="RefSeq" id="WP_243537313.1">
    <property type="nucleotide sequence ID" value="NZ_CP093442.1"/>
</dbReference>
<evidence type="ECO:0000313" key="3">
    <source>
        <dbReference type="Proteomes" id="UP000830116"/>
    </source>
</evidence>
<dbReference type="Proteomes" id="UP000830116">
    <property type="component" value="Chromosome"/>
</dbReference>
<protein>
    <recommendedName>
        <fullName evidence="4">Lipoprotein</fullName>
    </recommendedName>
</protein>
<sequence length="185" mass="19827">MKHLVYFIFALCLVACADDGGGGGGKVATAPLGLNCINGQANCDTTQYNQYHQYGWRPYPGFVYGYDYSTVFAQSGFCNCPTGTMPVYNSTFGLGCVEQYWLEPFANAFFYFNFSIGSFVGGGYVGGYTAPQYPTNWPQYSNVGGSGNSCSRTLTQSCFLNQANSCGVGATCRPINNGPLGICSN</sequence>
<dbReference type="EMBL" id="CP093442">
    <property type="protein sequence ID" value="UOF01062.1"/>
    <property type="molecule type" value="Genomic_DNA"/>
</dbReference>
<accession>A0ABY4C803</accession>
<evidence type="ECO:0008006" key="4">
    <source>
        <dbReference type="Google" id="ProtNLM"/>
    </source>
</evidence>
<feature type="chain" id="PRO_5046132228" description="Lipoprotein" evidence="1">
    <location>
        <begin position="18"/>
        <end position="185"/>
    </location>
</feature>
<feature type="signal peptide" evidence="1">
    <location>
        <begin position="1"/>
        <end position="17"/>
    </location>
</feature>
<keyword evidence="3" id="KW-1185">Reference proteome</keyword>
<evidence type="ECO:0000256" key="1">
    <source>
        <dbReference type="SAM" id="SignalP"/>
    </source>
</evidence>